<keyword evidence="13" id="KW-0175">Coiled coil</keyword>
<evidence type="ECO:0000256" key="13">
    <source>
        <dbReference type="SAM" id="Coils"/>
    </source>
</evidence>
<keyword evidence="6" id="KW-0677">Repeat</keyword>
<keyword evidence="11" id="KW-1127">Modulation of host ubiquitin pathway by viral deubiquitinase</keyword>
<dbReference type="EMBL" id="KF703446">
    <property type="protein sequence ID" value="AGY30750.1"/>
    <property type="molecule type" value="Genomic_DNA"/>
</dbReference>
<feature type="region of interest" description="Disordered" evidence="14">
    <location>
        <begin position="2293"/>
        <end position="2323"/>
    </location>
</feature>
<feature type="region of interest" description="Disordered" evidence="14">
    <location>
        <begin position="242"/>
        <end position="387"/>
    </location>
</feature>
<keyword evidence="7" id="KW-0833">Ubl conjugation pathway</keyword>
<keyword evidence="12" id="KW-1035">Host cytoplasm</keyword>
<evidence type="ECO:0000256" key="3">
    <source>
        <dbReference type="ARBA" id="ARBA00022581"/>
    </source>
</evidence>
<feature type="region of interest" description="Disordered" evidence="14">
    <location>
        <begin position="2400"/>
        <end position="2437"/>
    </location>
</feature>
<evidence type="ECO:0000256" key="12">
    <source>
        <dbReference type="ARBA" id="ARBA00023200"/>
    </source>
</evidence>
<keyword evidence="3" id="KW-0945">Host-virus interaction</keyword>
<evidence type="ECO:0000313" key="16">
    <source>
        <dbReference type="EMBL" id="AGY30750.1"/>
    </source>
</evidence>
<dbReference type="Gene3D" id="3.90.70.120">
    <property type="match status" value="1"/>
</dbReference>
<feature type="compositionally biased region" description="Pro residues" evidence="14">
    <location>
        <begin position="276"/>
        <end position="286"/>
    </location>
</feature>
<evidence type="ECO:0000256" key="10">
    <source>
        <dbReference type="ARBA" id="ARBA00022844"/>
    </source>
</evidence>
<evidence type="ECO:0000256" key="11">
    <source>
        <dbReference type="ARBA" id="ARBA00022876"/>
    </source>
</evidence>
<feature type="region of interest" description="Disordered" evidence="14">
    <location>
        <begin position="398"/>
        <end position="417"/>
    </location>
</feature>
<dbReference type="KEGG" id="vg:65099417"/>
<feature type="domain" description="Peptidase C76" evidence="15">
    <location>
        <begin position="10"/>
        <end position="222"/>
    </location>
</feature>
<proteinExistence type="predicted"/>
<evidence type="ECO:0000256" key="9">
    <source>
        <dbReference type="ARBA" id="ARBA00022807"/>
    </source>
</evidence>
<dbReference type="GO" id="GO:0039648">
    <property type="term" value="P:symbiont-mediated perturbation of host ubiquitin-like protein modification"/>
    <property type="evidence" value="ECO:0007669"/>
    <property type="project" value="UniProtKB-KW"/>
</dbReference>
<dbReference type="Proteomes" id="UP000134372">
    <property type="component" value="Segment"/>
</dbReference>
<organism evidence="16 17">
    <name type="scientific">Retroperitoneal fibromatosis-associated herpesvirus</name>
    <dbReference type="NCBI Taxonomy" id="111469"/>
    <lineage>
        <taxon>Viruses</taxon>
        <taxon>Duplodnaviria</taxon>
        <taxon>Heunggongvirae</taxon>
        <taxon>Peploviricota</taxon>
        <taxon>Herviviricetes</taxon>
        <taxon>Herpesvirales</taxon>
        <taxon>Orthoherpesviridae</taxon>
        <taxon>Gammaherpesvirinae</taxon>
        <taxon>Rhadinovirus</taxon>
        <taxon>Rhadinovirus macacinegamma8</taxon>
        <taxon>Macacine gammaherpesvirus 8</taxon>
    </lineage>
</organism>
<dbReference type="GO" id="GO:0006508">
    <property type="term" value="P:proteolysis"/>
    <property type="evidence" value="ECO:0007669"/>
    <property type="project" value="UniProtKB-KW"/>
</dbReference>
<feature type="compositionally biased region" description="Polar residues" evidence="14">
    <location>
        <begin position="2414"/>
        <end position="2434"/>
    </location>
</feature>
<feature type="region of interest" description="Disordered" evidence="14">
    <location>
        <begin position="2484"/>
        <end position="2503"/>
    </location>
</feature>
<keyword evidence="9" id="KW-0788">Thiol protease</keyword>
<evidence type="ECO:0000256" key="6">
    <source>
        <dbReference type="ARBA" id="ARBA00022737"/>
    </source>
</evidence>
<evidence type="ECO:0000259" key="15">
    <source>
        <dbReference type="PROSITE" id="PS51521"/>
    </source>
</evidence>
<evidence type="ECO:0000256" key="14">
    <source>
        <dbReference type="SAM" id="MobiDB-lite"/>
    </source>
</evidence>
<evidence type="ECO:0000313" key="17">
    <source>
        <dbReference type="Proteomes" id="UP000134372"/>
    </source>
</evidence>
<evidence type="ECO:0000256" key="8">
    <source>
        <dbReference type="ARBA" id="ARBA00022801"/>
    </source>
</evidence>
<feature type="compositionally biased region" description="Polar residues" evidence="14">
    <location>
        <begin position="316"/>
        <end position="328"/>
    </location>
</feature>
<reference evidence="16 17" key="1">
    <citation type="journal article" date="2013" name="J. Virol.">
        <title>Next-Generation Sequence Analysis of the Genome of RFHVMn, the Macaque Homolog of Kaposi's Sarcoma (KS)-Associated Herpesvirus, from a KS-Like Tumor of a Pig-Tailed Macaque.</title>
        <authorList>
            <person name="Bruce A.G."/>
            <person name="Ryan J.T."/>
            <person name="Thomas M.J."/>
            <person name="Peng X."/>
            <person name="Grundhoff A."/>
            <person name="Tsai C.C."/>
            <person name="Rose T.M."/>
        </authorList>
    </citation>
    <scope>NUCLEOTIDE SEQUENCE [LARGE SCALE GENOMIC DNA]</scope>
    <source>
        <strain evidence="16">RFHVMnM78114</strain>
    </source>
</reference>
<keyword evidence="2" id="KW-0920">Virion tegument</keyword>
<dbReference type="InterPro" id="IPR038765">
    <property type="entry name" value="Papain-like_cys_pep_sf"/>
</dbReference>
<protein>
    <submittedName>
        <fullName evidence="16">ORF64</fullName>
    </submittedName>
</protein>
<keyword evidence="4" id="KW-1130">Modulation of host ubiquitin pathway by virus</keyword>
<keyword evidence="17" id="KW-1185">Reference proteome</keyword>
<dbReference type="PROSITE" id="PS51521">
    <property type="entry name" value="HTUSP"/>
    <property type="match status" value="1"/>
</dbReference>
<feature type="compositionally biased region" description="Polar residues" evidence="14">
    <location>
        <begin position="2335"/>
        <end position="2358"/>
    </location>
</feature>
<feature type="compositionally biased region" description="Polar residues" evidence="14">
    <location>
        <begin position="341"/>
        <end position="359"/>
    </location>
</feature>
<dbReference type="RefSeq" id="YP_010084431.1">
    <property type="nucleotide sequence ID" value="NC_055135.1"/>
</dbReference>
<name>U5NIH0_9GAMA</name>
<evidence type="ECO:0000256" key="2">
    <source>
        <dbReference type="ARBA" id="ARBA00022580"/>
    </source>
</evidence>
<feature type="region of interest" description="Disordered" evidence="14">
    <location>
        <begin position="2335"/>
        <end position="2368"/>
    </location>
</feature>
<accession>U5NIH0</accession>
<evidence type="ECO:0000256" key="1">
    <source>
        <dbReference type="ARBA" id="ARBA00022562"/>
    </source>
</evidence>
<keyword evidence="10" id="KW-0946">Virion</keyword>
<dbReference type="Pfam" id="PF04843">
    <property type="entry name" value="Herpes_teg_N"/>
    <property type="match status" value="1"/>
</dbReference>
<evidence type="ECO:0000256" key="4">
    <source>
        <dbReference type="ARBA" id="ARBA00022662"/>
    </source>
</evidence>
<feature type="region of interest" description="Disordered" evidence="14">
    <location>
        <begin position="2206"/>
        <end position="2250"/>
    </location>
</feature>
<dbReference type="GeneID" id="65099417"/>
<keyword evidence="5" id="KW-0645">Protease</keyword>
<feature type="compositionally biased region" description="Pro residues" evidence="14">
    <location>
        <begin position="2212"/>
        <end position="2222"/>
    </location>
</feature>
<keyword evidence="8" id="KW-0378">Hydrolase</keyword>
<feature type="region of interest" description="Disordered" evidence="14">
    <location>
        <begin position="1976"/>
        <end position="2000"/>
    </location>
</feature>
<dbReference type="SUPFAM" id="SSF54001">
    <property type="entry name" value="Cysteine proteinases"/>
    <property type="match status" value="1"/>
</dbReference>
<dbReference type="InterPro" id="IPR006928">
    <property type="entry name" value="Herpes_teg_USP"/>
</dbReference>
<keyword evidence="1" id="KW-1048">Host nucleus</keyword>
<evidence type="ECO:0000256" key="5">
    <source>
        <dbReference type="ARBA" id="ARBA00022670"/>
    </source>
</evidence>
<feature type="coiled-coil region" evidence="13">
    <location>
        <begin position="1388"/>
        <end position="1415"/>
    </location>
</feature>
<dbReference type="GO" id="GO:0044423">
    <property type="term" value="C:virion component"/>
    <property type="evidence" value="ECO:0007669"/>
    <property type="project" value="UniProtKB-KW"/>
</dbReference>
<sequence>MAQPPPLRMEGVASTHQADPRFGIHAGSQCLSNCVMYLASCYYNRETPLLDTPSLDDILEKGSRLDFILRQSGLLGFQQYAQLHHIPSYLRTDAWTTKIFQSAEFFGLLGQEAAIREPFIESLRSVLGRNYAGTVQYFVVICQAKSRAILIKDKAFFMFDPHCIPHLPNSPAHVLKTDDVPTLLSYIATPDTEYTGCFLYFLPNDYVSPEHYITNHYRTITFEELHGPQVDIATGVEAASITEIDSPPGSPTRPDTHTTSGDTHEDDVPPRRPRIVIPPYPPPGTPRPRRKNRGTPPSPEPPGINQTHNRPDASHRSTGTQASTQDTPTRGDDGVEADVPNDTTQHANEISETTRSSEAGENEAPPMEATTTEPGPDTNAPVTAPGADVLLADLAAARGQKRKISEITDQDDTDPRRRAAVDAGLDTNETEDIWIDDPPEPLYPPTETPSFDVTIDVSTSALTPDEELITEDAESDLEPERPREFIRFSEATPEALSTAVVKLDIGPLDALIKNLNPATTGQAIPVIVDSTNARPFRESAALRDMDRLLTHVILEHGPISSALTAGPSKCIHALQFFILWGNKLGIPVADAKRVLKAELTIPSLCNLVQEQQITSPTFLKHLTNKLNMVLRAMHPKTTPNFRTIIQQINTEGIKIASMEEETSTVTLGHTIATRLGSDFTVVCSNEDIQTIMEGIRRLRDEIKKRNAQIQDEEGRFQSVLVAIDTNQPPPNSDQAFEILPDKKLRIVVEHLTLAEARITTQLVEGLQAYIDGTSETDTVLTNVPNISQVLGSLGNTLKTIKHVAERLQTNTAALDPFRQQLMYIGGELSSMFTLDWPHPPTEPIQPLEILQILRKKITQAEARVQSQSALDQILTDAETLLQNITDPSSAQYRTQSVSIPVLENYIQNAGVLLGHEKNARYVKLKTAIQTLVTSETFLTMTLHDTSLANVITNAAKIGEAFAANPALIGRPAVKQALTAACDLVIREALDALERRDPAALPQGTTLAMETLLDYGSVRDHKELIRIIAEIASVQATVREGDKDRWNTAIASLTQLKSTLAAAAMEAPVKRRLYRLIQGDLKEAQKNQTRLLEESWKNKVLAFVPRSADEALDFLKGAPSAKAREFAKQHFTRQHGLHLETPTQDATVAMEYSPTPLPNTKEIDKATADRGAQAWKRIQQAFADYTFHTIHSTDWEALAAEYQRPGSALPSTVGAVLTSLLEGVLQALDALHDQRLRSFLPDAAPFQPPSFDWLTPYQNHVSFFLRIIGLPLVRTLAEKIDVRAQHVIHALNATDLQQATAGTHLENAAREYEGLAAELTSTYNDHGIRARSEAADYIDAIHSAAVVVTPERPTLVVPKTYIPSARIPSVDALPEFLKTAIRQQDARCLAQQRAAFEDIDREIRAAEAQRKAGREESTRKMSHALAQMLQRAPVAISGRPLNPQAPTGFLESIVHEDVLGRETYEVARQGFEWLEYTVKALTVYAVLDEQQKLQRLTEEATKQRHIVEACLALEDAANRADDADALEQAVKGLSSHRVVGGKATVDGWKSKLEEIRSLVKAAEQTSVLLADLDLTAGRAQATMSTAELTELYQRCQETLGNLKSDTAKAPMVTLREKLSELQSYIHYKKQFLEYFVSTQPAIFSAFPLTREVVGDLPPNPLPFETAGRLRAYAWLTHAKAPIERWILTTPIFDPDSPAAIPEGGREPPLHRQLIFLNFLEALLPAATETSLHDPTVGLPGTAAARRGAEAASWFLNQWEDVSRLLPEVLETYADSAPALTDKTSNRFLAMCVFTYLIYAASPTVSVPSSDEIPIDAFPEEIAIQPRDLIYLLTAIWPTWVSAVLKEGSYAEALQVCTFTLAPLLRAVPYLAIRPPEFVSKFPPPRLQNYGAPEAFPFFPDEWQTIDVRDQLWQRKEFLAMCHRSPSRARIACLVWALTHLHPASVEHLWASLRPLNVSASDTPVTLLRALTEAEFGPPVPDPTLEAKENEPPYQYGRPSGSMLTMRTPDRLPRHDGPPVSGFEVALGAILFNARLRIFVTASTHRISKTRGGFLLLTPVLDCSLDSEPFASLAAARRGGDIPTYTQRGIHTTEELQIFARQAAWLRHAFASSPSDARGTDVTTHVIIRADNVLAATYVPRVTSSPDNRPFYLIPGKPTGRWPEILALKTPLGNTIRARSEQEETFARLTESQRRATSADVFAAVPRNIGAPPEASPPVSPPTSPTVTRRASPPPKRRHSRTPALTTVNAGQFLPPANLAGALEHRAVGDLPPAPHHATFPPEQQTLVKKVQNGTLHPTPRIRPPSPIRTPDVTPPLRSSEPKGILDIKLPKVKIQNLDTAPLTPTNRPSSTTTETQPKLNGSKKRTPAPLQLPSVALAYHPTALTPISPSSEYVAYSDEGLTVDSKSPDREAQENESLTYTGAHKSPQNTDSVTLPTLPKTGRELSAEQRPQPLKSWPAPRIIVRPAKTFPPADRTETWDTAIDIPLPQSSPEASPPDSPTSPRWQEIPTPLALSQSMLREPAIAVINLNHSEIATNPDVLGEPSVRRLTSTESWTPLVPPALHHADTDTEKTALINFIHRIRRRVAALATSLAQTVTRIKAWYL</sequence>
<dbReference type="GO" id="GO:0008234">
    <property type="term" value="F:cysteine-type peptidase activity"/>
    <property type="evidence" value="ECO:0007669"/>
    <property type="project" value="UniProtKB-KW"/>
</dbReference>
<evidence type="ECO:0000256" key="7">
    <source>
        <dbReference type="ARBA" id="ARBA00022786"/>
    </source>
</evidence>